<sequence length="87" mass="8847">MLARDLARCALCTFSVGMLWQALGTALAELAPAARDGGAGLAAAQGFLRVIAESGRSASDGGEALLGIAAACCWALARRARSLDRGR</sequence>
<dbReference type="RefSeq" id="WP_220115598.1">
    <property type="nucleotide sequence ID" value="NZ_JAHZUY010000002.1"/>
</dbReference>
<protein>
    <submittedName>
        <fullName evidence="1">Uncharacterized protein</fullName>
    </submittedName>
</protein>
<reference evidence="1 2" key="1">
    <citation type="submission" date="2021-08" db="EMBL/GenBank/DDBJ databases">
        <title>Caldovatus sediminis gen. nov., sp. nov., a moderately thermophilic bacterium isolated from a hot spring.</title>
        <authorList>
            <person name="Hu C.-J."/>
            <person name="Li W.-J."/>
            <person name="Xian W.-D."/>
        </authorList>
    </citation>
    <scope>NUCLEOTIDE SEQUENCE [LARGE SCALE GENOMIC DNA]</scope>
    <source>
        <strain evidence="1 2">SYSU G05006</strain>
    </source>
</reference>
<dbReference type="EMBL" id="JAHZUY010000002">
    <property type="protein sequence ID" value="MBW8268092.1"/>
    <property type="molecule type" value="Genomic_DNA"/>
</dbReference>
<keyword evidence="2" id="KW-1185">Reference proteome</keyword>
<evidence type="ECO:0000313" key="1">
    <source>
        <dbReference type="EMBL" id="MBW8268092.1"/>
    </source>
</evidence>
<name>A0ABS7EXK4_9PROT</name>
<dbReference type="Proteomes" id="UP001519924">
    <property type="component" value="Unassembled WGS sequence"/>
</dbReference>
<gene>
    <name evidence="1" type="ORF">K1J50_01175</name>
</gene>
<evidence type="ECO:0000313" key="2">
    <source>
        <dbReference type="Proteomes" id="UP001519924"/>
    </source>
</evidence>
<organism evidence="1 2">
    <name type="scientific">Caldovatus aquaticus</name>
    <dbReference type="NCBI Taxonomy" id="2865671"/>
    <lineage>
        <taxon>Bacteria</taxon>
        <taxon>Pseudomonadati</taxon>
        <taxon>Pseudomonadota</taxon>
        <taxon>Alphaproteobacteria</taxon>
        <taxon>Acetobacterales</taxon>
        <taxon>Roseomonadaceae</taxon>
        <taxon>Caldovatus</taxon>
    </lineage>
</organism>
<accession>A0ABS7EXK4</accession>
<comment type="caution">
    <text evidence="1">The sequence shown here is derived from an EMBL/GenBank/DDBJ whole genome shotgun (WGS) entry which is preliminary data.</text>
</comment>
<proteinExistence type="predicted"/>